<dbReference type="EMBL" id="UGHF01000001">
    <property type="protein sequence ID" value="STO59157.1"/>
    <property type="molecule type" value="Genomic_DNA"/>
</dbReference>
<proteinExistence type="predicted"/>
<dbReference type="Proteomes" id="UP000254329">
    <property type="component" value="Unassembled WGS sequence"/>
</dbReference>
<dbReference type="AlphaFoldDB" id="A0A1V4B1I0"/>
<keyword evidence="1" id="KW-0812">Transmembrane</keyword>
<keyword evidence="1" id="KW-1133">Transmembrane helix</keyword>
<organism evidence="2 4">
    <name type="scientific">Canicola haemoglobinophilus</name>
    <dbReference type="NCBI Taxonomy" id="733"/>
    <lineage>
        <taxon>Bacteria</taxon>
        <taxon>Pseudomonadati</taxon>
        <taxon>Pseudomonadota</taxon>
        <taxon>Gammaproteobacteria</taxon>
        <taxon>Pasteurellales</taxon>
        <taxon>Pasteurellaceae</taxon>
        <taxon>Canicola</taxon>
    </lineage>
</organism>
<dbReference type="Proteomes" id="UP000254496">
    <property type="component" value="Unassembled WGS sequence"/>
</dbReference>
<dbReference type="InterPro" id="IPR012994">
    <property type="entry name" value="YbgT_YccB"/>
</dbReference>
<evidence type="ECO:0000313" key="5">
    <source>
        <dbReference type="Proteomes" id="UP000254496"/>
    </source>
</evidence>
<name>A0A1V4B1I0_9PAST</name>
<protein>
    <submittedName>
        <fullName evidence="2">Membrane bound YbgT-like protein</fullName>
    </submittedName>
</protein>
<keyword evidence="1" id="KW-0472">Membrane</keyword>
<evidence type="ECO:0000256" key="1">
    <source>
        <dbReference type="SAM" id="Phobius"/>
    </source>
</evidence>
<accession>A0A1V4B1I0</accession>
<keyword evidence="4" id="KW-1185">Reference proteome</keyword>
<dbReference type="RefSeq" id="WP_078218325.1">
    <property type="nucleotide sequence ID" value="NZ_MUXZ01000012.1"/>
</dbReference>
<dbReference type="OrthoDB" id="5683238at2"/>
<sequence>MFYVLWVVGVLFAVMLSAIVTIGLEKTGKLDE</sequence>
<gene>
    <name evidence="2" type="ORF">NCTC1659_00392</name>
    <name evidence="3" type="ORF">NCTC8540_02087</name>
</gene>
<dbReference type="EMBL" id="UGHJ01000001">
    <property type="protein sequence ID" value="STO69542.1"/>
    <property type="molecule type" value="Genomic_DNA"/>
</dbReference>
<dbReference type="Pfam" id="PF08173">
    <property type="entry name" value="YbgT_YccB"/>
    <property type="match status" value="1"/>
</dbReference>
<evidence type="ECO:0000313" key="4">
    <source>
        <dbReference type="Proteomes" id="UP000254329"/>
    </source>
</evidence>
<reference evidence="4 5" key="1">
    <citation type="submission" date="2018-06" db="EMBL/GenBank/DDBJ databases">
        <authorList>
            <consortium name="Pathogen Informatics"/>
            <person name="Doyle S."/>
        </authorList>
    </citation>
    <scope>NUCLEOTIDE SEQUENCE [LARGE SCALE GENOMIC DNA]</scope>
    <source>
        <strain evidence="2 4">NCTC1659</strain>
        <strain evidence="3 5">NCTC8540</strain>
    </source>
</reference>
<evidence type="ECO:0000313" key="2">
    <source>
        <dbReference type="EMBL" id="STO59157.1"/>
    </source>
</evidence>
<evidence type="ECO:0000313" key="3">
    <source>
        <dbReference type="EMBL" id="STO69542.1"/>
    </source>
</evidence>
<feature type="transmembrane region" description="Helical" evidence="1">
    <location>
        <begin position="6"/>
        <end position="24"/>
    </location>
</feature>